<dbReference type="InterPro" id="IPR018060">
    <property type="entry name" value="HTH_AraC"/>
</dbReference>
<sequence>MFLSESSTPAGRRFGQRRSLVPQDELDQVIDYIQGHLFDPLPLERLARQISYSPSHFARLFKERTGLTPLYYVSSLRLSRAKDLLLKTDYTIRDISLEVGQQSLGTFTTRFTQRVGQTPSEFRQSRSDVGDQARRLQALDSWDDPTVHASASPPWSEVSGIIEPVRPFDGFVLLGLFAKPIPEGMPIHGTLLPRPGPFRLTGVRPGTYYLMATTLSWQMGAMDMLLPQTTLRTRARLPIEVGPSLPSPFQHALLHEPRPDDPPILVSLPLLMNQFLSRMRG</sequence>
<name>A0A6H2H3B1_9BACL</name>
<feature type="domain" description="HTH araC/xylS-type" evidence="4">
    <location>
        <begin position="27"/>
        <end position="125"/>
    </location>
</feature>
<evidence type="ECO:0000256" key="3">
    <source>
        <dbReference type="ARBA" id="ARBA00023163"/>
    </source>
</evidence>
<protein>
    <submittedName>
        <fullName evidence="5">Helix-turn-helix transcriptional regulator</fullName>
    </submittedName>
</protein>
<reference evidence="5 6" key="1">
    <citation type="submission" date="2020-04" db="EMBL/GenBank/DDBJ databases">
        <title>Novel Paenibacillus strain UniB2 isolated from commercial digestive syrup.</title>
        <authorList>
            <person name="Thorat V."/>
            <person name="Kirdat K."/>
            <person name="Tiwarekar B."/>
            <person name="Yadav A."/>
        </authorList>
    </citation>
    <scope>NUCLEOTIDE SEQUENCE [LARGE SCALE GENOMIC DNA]</scope>
    <source>
        <strain evidence="5 6">UniB2</strain>
    </source>
</reference>
<accession>A0A6H2H3B1</accession>
<keyword evidence="6" id="KW-1185">Reference proteome</keyword>
<dbReference type="GO" id="GO:0003700">
    <property type="term" value="F:DNA-binding transcription factor activity"/>
    <property type="evidence" value="ECO:0007669"/>
    <property type="project" value="InterPro"/>
</dbReference>
<keyword evidence="3" id="KW-0804">Transcription</keyword>
<dbReference type="InterPro" id="IPR009057">
    <property type="entry name" value="Homeodomain-like_sf"/>
</dbReference>
<organism evidence="5 6">
    <name type="scientific">Paenibacillus albicereus</name>
    <dbReference type="NCBI Taxonomy" id="2726185"/>
    <lineage>
        <taxon>Bacteria</taxon>
        <taxon>Bacillati</taxon>
        <taxon>Bacillota</taxon>
        <taxon>Bacilli</taxon>
        <taxon>Bacillales</taxon>
        <taxon>Paenibacillaceae</taxon>
        <taxon>Paenibacillus</taxon>
    </lineage>
</organism>
<keyword evidence="2" id="KW-0238">DNA-binding</keyword>
<dbReference type="EMBL" id="CP051428">
    <property type="protein sequence ID" value="QJC53906.1"/>
    <property type="molecule type" value="Genomic_DNA"/>
</dbReference>
<proteinExistence type="predicted"/>
<evidence type="ECO:0000313" key="6">
    <source>
        <dbReference type="Proteomes" id="UP000502136"/>
    </source>
</evidence>
<dbReference type="GO" id="GO:0043565">
    <property type="term" value="F:sequence-specific DNA binding"/>
    <property type="evidence" value="ECO:0007669"/>
    <property type="project" value="InterPro"/>
</dbReference>
<evidence type="ECO:0000256" key="1">
    <source>
        <dbReference type="ARBA" id="ARBA00023015"/>
    </source>
</evidence>
<dbReference type="SUPFAM" id="SSF46689">
    <property type="entry name" value="Homeodomain-like"/>
    <property type="match status" value="2"/>
</dbReference>
<dbReference type="PANTHER" id="PTHR43280:SF28">
    <property type="entry name" value="HTH-TYPE TRANSCRIPTIONAL ACTIVATOR RHAS"/>
    <property type="match status" value="1"/>
</dbReference>
<keyword evidence="1" id="KW-0805">Transcription regulation</keyword>
<dbReference type="AlphaFoldDB" id="A0A6H2H3B1"/>
<dbReference type="Gene3D" id="1.10.10.60">
    <property type="entry name" value="Homeodomain-like"/>
    <property type="match status" value="2"/>
</dbReference>
<dbReference type="KEGG" id="palr:HGI30_21850"/>
<dbReference type="PROSITE" id="PS01124">
    <property type="entry name" value="HTH_ARAC_FAMILY_2"/>
    <property type="match status" value="1"/>
</dbReference>
<evidence type="ECO:0000259" key="4">
    <source>
        <dbReference type="PROSITE" id="PS01124"/>
    </source>
</evidence>
<evidence type="ECO:0000313" key="5">
    <source>
        <dbReference type="EMBL" id="QJC53906.1"/>
    </source>
</evidence>
<dbReference type="Proteomes" id="UP000502136">
    <property type="component" value="Chromosome"/>
</dbReference>
<dbReference type="Pfam" id="PF12833">
    <property type="entry name" value="HTH_18"/>
    <property type="match status" value="1"/>
</dbReference>
<dbReference type="PANTHER" id="PTHR43280">
    <property type="entry name" value="ARAC-FAMILY TRANSCRIPTIONAL REGULATOR"/>
    <property type="match status" value="1"/>
</dbReference>
<evidence type="ECO:0000256" key="2">
    <source>
        <dbReference type="ARBA" id="ARBA00023125"/>
    </source>
</evidence>
<dbReference type="SMART" id="SM00342">
    <property type="entry name" value="HTH_ARAC"/>
    <property type="match status" value="1"/>
</dbReference>
<gene>
    <name evidence="5" type="ORF">HGI30_21850</name>
</gene>